<dbReference type="Pfam" id="PF16238">
    <property type="entry name" value="DUF4897"/>
    <property type="match status" value="1"/>
</dbReference>
<evidence type="ECO:0000256" key="1">
    <source>
        <dbReference type="SAM" id="Phobius"/>
    </source>
</evidence>
<gene>
    <name evidence="2" type="ORF">ENU12_09490</name>
</gene>
<proteinExistence type="predicted"/>
<accession>A0A7V4CPP3</accession>
<keyword evidence="1" id="KW-1133">Transmembrane helix</keyword>
<name>A0A7V4CPP3_FERPE</name>
<dbReference type="InterPro" id="IPR032604">
    <property type="entry name" value="DUF4897"/>
</dbReference>
<comment type="caution">
    <text evidence="2">The sequence shown here is derived from an EMBL/GenBank/DDBJ whole genome shotgun (WGS) entry which is preliminary data.</text>
</comment>
<dbReference type="AlphaFoldDB" id="A0A7V4CPP3"/>
<reference evidence="2" key="1">
    <citation type="journal article" date="2020" name="mSystems">
        <title>Genome- and Community-Level Interaction Insights into Carbon Utilization and Element Cycling Functions of Hydrothermarchaeota in Hydrothermal Sediment.</title>
        <authorList>
            <person name="Zhou Z."/>
            <person name="Liu Y."/>
            <person name="Xu W."/>
            <person name="Pan J."/>
            <person name="Luo Z.H."/>
            <person name="Li M."/>
        </authorList>
    </citation>
    <scope>NUCLEOTIDE SEQUENCE [LARGE SCALE GENOMIC DNA]</scope>
    <source>
        <strain evidence="2">SpSt-640</strain>
    </source>
</reference>
<protein>
    <submittedName>
        <fullName evidence="2">DUF4897 domain-containing protein</fullName>
    </submittedName>
</protein>
<evidence type="ECO:0000313" key="2">
    <source>
        <dbReference type="EMBL" id="HGQ78108.1"/>
    </source>
</evidence>
<feature type="transmembrane region" description="Helical" evidence="1">
    <location>
        <begin position="21"/>
        <end position="41"/>
    </location>
</feature>
<organism evidence="2">
    <name type="scientific">Fervidobacterium pennivorans</name>
    <dbReference type="NCBI Taxonomy" id="93466"/>
    <lineage>
        <taxon>Bacteria</taxon>
        <taxon>Thermotogati</taxon>
        <taxon>Thermotogota</taxon>
        <taxon>Thermotogae</taxon>
        <taxon>Thermotogales</taxon>
        <taxon>Fervidobacteriaceae</taxon>
        <taxon>Fervidobacterium</taxon>
    </lineage>
</organism>
<dbReference type="EMBL" id="DTBH01000194">
    <property type="protein sequence ID" value="HGQ78108.1"/>
    <property type="molecule type" value="Genomic_DNA"/>
</dbReference>
<keyword evidence="1" id="KW-0472">Membrane</keyword>
<keyword evidence="1" id="KW-0812">Transmembrane</keyword>
<sequence length="214" mass="24669">MFRLNETIGERMCDMGNKTMIYLLVLIVLFFLITDVITLMFRGPNFTVEYYNSDVLVGYTDVATITTLSGLKFKSEKKKEEYLTTYEQTSLETFKKYFSEISKDIGKKIEVLDFKSNIKNNASILEITETVVLKGIVQPKNDTYIFDMGQIRMNSVANSTFKVHLPEDVRIESVEPTPTKNLGTLILWSGEDIKTFPRIVYKRLSLQDHQKEGE</sequence>